<reference evidence="1" key="1">
    <citation type="submission" date="2023-06" db="EMBL/GenBank/DDBJ databases">
        <title>Genomic analysis of the entomopathogenic nematode Steinernema hermaphroditum.</title>
        <authorList>
            <person name="Schwarz E.M."/>
            <person name="Heppert J.K."/>
            <person name="Baniya A."/>
            <person name="Schwartz H.T."/>
            <person name="Tan C.-H."/>
            <person name="Antoshechkin I."/>
            <person name="Sternberg P.W."/>
            <person name="Goodrich-Blair H."/>
            <person name="Dillman A.R."/>
        </authorList>
    </citation>
    <scope>NUCLEOTIDE SEQUENCE</scope>
    <source>
        <strain evidence="1">PS9179</strain>
        <tissue evidence="1">Whole animal</tissue>
    </source>
</reference>
<comment type="caution">
    <text evidence="1">The sequence shown here is derived from an EMBL/GenBank/DDBJ whole genome shotgun (WGS) entry which is preliminary data.</text>
</comment>
<organism evidence="1 2">
    <name type="scientific">Steinernema hermaphroditum</name>
    <dbReference type="NCBI Taxonomy" id="289476"/>
    <lineage>
        <taxon>Eukaryota</taxon>
        <taxon>Metazoa</taxon>
        <taxon>Ecdysozoa</taxon>
        <taxon>Nematoda</taxon>
        <taxon>Chromadorea</taxon>
        <taxon>Rhabditida</taxon>
        <taxon>Tylenchina</taxon>
        <taxon>Panagrolaimomorpha</taxon>
        <taxon>Strongyloidoidea</taxon>
        <taxon>Steinernematidae</taxon>
        <taxon>Steinernema</taxon>
    </lineage>
</organism>
<dbReference type="Proteomes" id="UP001175271">
    <property type="component" value="Unassembled WGS sequence"/>
</dbReference>
<protein>
    <submittedName>
        <fullName evidence="1">Uncharacterized protein</fullName>
    </submittedName>
</protein>
<proteinExistence type="predicted"/>
<evidence type="ECO:0000313" key="2">
    <source>
        <dbReference type="Proteomes" id="UP001175271"/>
    </source>
</evidence>
<accession>A0AA39LFH0</accession>
<gene>
    <name evidence="1" type="ORF">QR680_001176</name>
</gene>
<name>A0AA39LFH0_9BILA</name>
<keyword evidence="2" id="KW-1185">Reference proteome</keyword>
<evidence type="ECO:0000313" key="1">
    <source>
        <dbReference type="EMBL" id="KAK0395210.1"/>
    </source>
</evidence>
<dbReference type="AlphaFoldDB" id="A0AA39LFH0"/>
<dbReference type="EMBL" id="JAUCMV010000005">
    <property type="protein sequence ID" value="KAK0395210.1"/>
    <property type="molecule type" value="Genomic_DNA"/>
</dbReference>
<sequence>MFRLTEGCESLSCPDSIYHLFAYRKAAVSQVFVRHLLVPHKDCTAGELCALLVTAVEGACGEMRVFINTNKGEDHFVRVTYTNGAEGVAVVSAYHIDKGDENDELIPYSNALLYCYARSYKKRLIARNIGTTYVYDFPASFGTTVVDQWNTEKRNNPDLYKKQIALLSASRSQALQADNEN</sequence>
<dbReference type="Gene3D" id="3.90.226.10">
    <property type="entry name" value="2-enoyl-CoA Hydratase, Chain A, domain 1"/>
    <property type="match status" value="1"/>
</dbReference>